<organism evidence="2">
    <name type="scientific">uncultured Caudovirales phage</name>
    <dbReference type="NCBI Taxonomy" id="2100421"/>
    <lineage>
        <taxon>Viruses</taxon>
        <taxon>Duplodnaviria</taxon>
        <taxon>Heunggongvirae</taxon>
        <taxon>Uroviricota</taxon>
        <taxon>Caudoviricetes</taxon>
        <taxon>Peduoviridae</taxon>
        <taxon>Maltschvirus</taxon>
        <taxon>Maltschvirus maltsch</taxon>
    </lineage>
</organism>
<gene>
    <name evidence="2" type="ORF">UFOVP275_13</name>
</gene>
<feature type="compositionally biased region" description="Low complexity" evidence="1">
    <location>
        <begin position="411"/>
        <end position="425"/>
    </location>
</feature>
<feature type="compositionally biased region" description="Polar residues" evidence="1">
    <location>
        <begin position="106"/>
        <end position="138"/>
    </location>
</feature>
<protein>
    <submittedName>
        <fullName evidence="2">Uncharacterized protein</fullName>
    </submittedName>
</protein>
<accession>A0A6J5LKM3</accession>
<sequence>MNFGAFAGGLSHGVENGLRIGKQLQELQKQQKVRELIQNGLAEKEASDAAQQSAGKAKVEEGPATAGQAYQSASGAVVTPIPMPVAVEQSPLPAPVTPTTDEEQVRNGTWNQGQGTLPPSISNQAPASEPQSITQPTPANAAAGGVQAAKYYNGDKSFDTRGAAEKDATGKIVSKEDHMANVIYPQVRDFYIKEGDMEKAKAWDEYATSQKGRNALKAWAKGATSPSLDKLAGNFGSYYTDYIDDGIDYVGHRTLRKSDGTDVAVIKLKDKATGTESEMELTHDAIISLGAAANPKTLFDEKYAEQKEVRAFKIKSDIQAGHDKALLERANVLEKGKDNRQAESDAARANREEQNIRLKARLETEFKKTTAPEERRAIIATELMKSDPKFAKFSSKEKSAAIDDVMSAIGGAKSSADSSSPQDSGFYRDKQTGEVFKMENGKRVPLKPVASSPAATGLPNAGAK</sequence>
<feature type="region of interest" description="Disordered" evidence="1">
    <location>
        <begin position="43"/>
        <end position="73"/>
    </location>
</feature>
<name>A0A6J5LKM3_9CAUD</name>
<evidence type="ECO:0000256" key="1">
    <source>
        <dbReference type="SAM" id="MobiDB-lite"/>
    </source>
</evidence>
<feature type="region of interest" description="Disordered" evidence="1">
    <location>
        <begin position="411"/>
        <end position="464"/>
    </location>
</feature>
<evidence type="ECO:0000313" key="2">
    <source>
        <dbReference type="EMBL" id="CAB4134771.1"/>
    </source>
</evidence>
<proteinExistence type="predicted"/>
<dbReference type="EMBL" id="LR796290">
    <property type="protein sequence ID" value="CAB4134771.1"/>
    <property type="molecule type" value="Genomic_DNA"/>
</dbReference>
<feature type="compositionally biased region" description="Basic and acidic residues" evidence="1">
    <location>
        <begin position="426"/>
        <end position="442"/>
    </location>
</feature>
<feature type="region of interest" description="Disordered" evidence="1">
    <location>
        <begin position="88"/>
        <end position="141"/>
    </location>
</feature>
<reference evidence="2" key="1">
    <citation type="submission" date="2020-04" db="EMBL/GenBank/DDBJ databases">
        <authorList>
            <person name="Chiriac C."/>
            <person name="Salcher M."/>
            <person name="Ghai R."/>
            <person name="Kavagutti S V."/>
        </authorList>
    </citation>
    <scope>NUCLEOTIDE SEQUENCE</scope>
</reference>